<feature type="region of interest" description="Disordered" evidence="1">
    <location>
        <begin position="190"/>
        <end position="228"/>
    </location>
</feature>
<feature type="compositionally biased region" description="Basic residues" evidence="1">
    <location>
        <begin position="215"/>
        <end position="226"/>
    </location>
</feature>
<reference evidence="3" key="2">
    <citation type="submission" date="2015-01" db="EMBL/GenBank/DDBJ databases">
        <title>Evolutionary Origins and Diversification of the Mycorrhizal Mutualists.</title>
        <authorList>
            <consortium name="DOE Joint Genome Institute"/>
            <consortium name="Mycorrhizal Genomics Consortium"/>
            <person name="Kohler A."/>
            <person name="Kuo A."/>
            <person name="Nagy L.G."/>
            <person name="Floudas D."/>
            <person name="Copeland A."/>
            <person name="Barry K.W."/>
            <person name="Cichocki N."/>
            <person name="Veneault-Fourrey C."/>
            <person name="LaButti K."/>
            <person name="Lindquist E.A."/>
            <person name="Lipzen A."/>
            <person name="Lundell T."/>
            <person name="Morin E."/>
            <person name="Murat C."/>
            <person name="Riley R."/>
            <person name="Ohm R."/>
            <person name="Sun H."/>
            <person name="Tunlid A."/>
            <person name="Henrissat B."/>
            <person name="Grigoriev I.V."/>
            <person name="Hibbett D.S."/>
            <person name="Martin F."/>
        </authorList>
    </citation>
    <scope>NUCLEOTIDE SEQUENCE [LARGE SCALE GENOMIC DNA]</scope>
    <source>
        <strain evidence="3">MAFF 305830</strain>
    </source>
</reference>
<reference evidence="2 3" key="1">
    <citation type="submission" date="2014-04" db="EMBL/GenBank/DDBJ databases">
        <authorList>
            <consortium name="DOE Joint Genome Institute"/>
            <person name="Kuo A."/>
            <person name="Zuccaro A."/>
            <person name="Kohler A."/>
            <person name="Nagy L.G."/>
            <person name="Floudas D."/>
            <person name="Copeland A."/>
            <person name="Barry K.W."/>
            <person name="Cichocki N."/>
            <person name="Veneault-Fourrey C."/>
            <person name="LaButti K."/>
            <person name="Lindquist E.A."/>
            <person name="Lipzen A."/>
            <person name="Lundell T."/>
            <person name="Morin E."/>
            <person name="Murat C."/>
            <person name="Sun H."/>
            <person name="Tunlid A."/>
            <person name="Henrissat B."/>
            <person name="Grigoriev I.V."/>
            <person name="Hibbett D.S."/>
            <person name="Martin F."/>
            <person name="Nordberg H.P."/>
            <person name="Cantor M.N."/>
            <person name="Hua S.X."/>
        </authorList>
    </citation>
    <scope>NUCLEOTIDE SEQUENCE [LARGE SCALE GENOMIC DNA]</scope>
    <source>
        <strain evidence="2 3">MAFF 305830</strain>
    </source>
</reference>
<keyword evidence="3" id="KW-1185">Reference proteome</keyword>
<sequence length="317" mass="34707">MDKSPRNTFGIFSPSPLSARKQFRPMNLPSSPMPRPARSHSPLSSISSLPEKQRPAHLFKQLAARSGPAGPATYSLKLATNIQPTPDPEPKETSTLPSGSNPPASATSPVASAASSAVSYTPNPSLLEALNLSFDRVMSLELDPCPKPTLLSQEPEIPKPLPILAPPVQPKIDANTPIRESFSLQLTVLAPPPKRPQGLRTVRRKPPPRLESITLKKRQSSSHRTSRSSILRQRVYTPMEASFDKKAIKRMSNLSSVSSFVQLSDVKKSSGAQYRRSFRHVQTLKRQSRAFAGTTLYLPPIDLPSLPRVFTAFLGIQ</sequence>
<feature type="compositionally biased region" description="Low complexity" evidence="1">
    <location>
        <begin position="39"/>
        <end position="50"/>
    </location>
</feature>
<protein>
    <submittedName>
        <fullName evidence="2">Uncharacterized protein</fullName>
    </submittedName>
</protein>
<dbReference type="HOGENOM" id="CLU_877616_0_0_1"/>
<dbReference type="EMBL" id="KN824281">
    <property type="protein sequence ID" value="KIM31919.1"/>
    <property type="molecule type" value="Genomic_DNA"/>
</dbReference>
<name>A0A0C3BIF8_SERVB</name>
<organism evidence="2 3">
    <name type="scientific">Serendipita vermifera MAFF 305830</name>
    <dbReference type="NCBI Taxonomy" id="933852"/>
    <lineage>
        <taxon>Eukaryota</taxon>
        <taxon>Fungi</taxon>
        <taxon>Dikarya</taxon>
        <taxon>Basidiomycota</taxon>
        <taxon>Agaricomycotina</taxon>
        <taxon>Agaricomycetes</taxon>
        <taxon>Sebacinales</taxon>
        <taxon>Serendipitaceae</taxon>
        <taxon>Serendipita</taxon>
    </lineage>
</organism>
<dbReference type="AlphaFoldDB" id="A0A0C3BIF8"/>
<evidence type="ECO:0000313" key="3">
    <source>
        <dbReference type="Proteomes" id="UP000054097"/>
    </source>
</evidence>
<dbReference type="Proteomes" id="UP000054097">
    <property type="component" value="Unassembled WGS sequence"/>
</dbReference>
<evidence type="ECO:0000256" key="1">
    <source>
        <dbReference type="SAM" id="MobiDB-lite"/>
    </source>
</evidence>
<gene>
    <name evidence="2" type="ORF">M408DRAFT_240764</name>
</gene>
<feature type="compositionally biased region" description="Low complexity" evidence="1">
    <location>
        <begin position="102"/>
        <end position="115"/>
    </location>
</feature>
<evidence type="ECO:0000313" key="2">
    <source>
        <dbReference type="EMBL" id="KIM31919.1"/>
    </source>
</evidence>
<feature type="region of interest" description="Disordered" evidence="1">
    <location>
        <begin position="1"/>
        <end position="115"/>
    </location>
</feature>
<accession>A0A0C3BIF8</accession>
<proteinExistence type="predicted"/>